<dbReference type="RefSeq" id="WP_065788702.1">
    <property type="nucleotide sequence ID" value="NZ_MAUJ01000001.1"/>
</dbReference>
<dbReference type="Proteomes" id="UP000093366">
    <property type="component" value="Unassembled WGS sequence"/>
</dbReference>
<sequence>MKAKLMVAMALSFAWAVSAQQYYSSDFKFVKSSVLSLPVEDVKRFKIDAGAGSLSIIGTDTDEIQVKADIYQSEGSSDYCLGLEENSGFAELKANVCHTGANYTLVHLSITLPSELLTDIKDGSGSIKAHDVSIGSIDDESGSIALHGNLTALQIEDGSGKIEVLGNKGKVLIEDGSGKIYVENVEGDVKVKDGSGNVVIENVAGKVAVQDGSGNITVRGAEAFKLLGDGSGNVKLYDVKSE</sequence>
<feature type="chain" id="PRO_5008646386" description="Adhesin domain-containing protein" evidence="1">
    <location>
        <begin position="20"/>
        <end position="242"/>
    </location>
</feature>
<feature type="signal peptide" evidence="1">
    <location>
        <begin position="1"/>
        <end position="19"/>
    </location>
</feature>
<gene>
    <name evidence="2" type="ORF">A7985_01660</name>
</gene>
<keyword evidence="1" id="KW-0732">Signal</keyword>
<dbReference type="OrthoDB" id="6313326at2"/>
<dbReference type="AlphaFoldDB" id="A0A1C0TTQ9"/>
<evidence type="ECO:0000256" key="1">
    <source>
        <dbReference type="SAM" id="SignalP"/>
    </source>
</evidence>
<evidence type="ECO:0008006" key="4">
    <source>
        <dbReference type="Google" id="ProtNLM"/>
    </source>
</evidence>
<reference evidence="3" key="1">
    <citation type="submission" date="2016-07" db="EMBL/GenBank/DDBJ databases">
        <authorList>
            <person name="Florea S."/>
            <person name="Webb J.S."/>
            <person name="Jaromczyk J."/>
            <person name="Schardl C.L."/>
        </authorList>
    </citation>
    <scope>NUCLEOTIDE SEQUENCE [LARGE SCALE GENOMIC DNA]</scope>
    <source>
        <strain evidence="3">IPB1</strain>
    </source>
</reference>
<protein>
    <recommendedName>
        <fullName evidence="4">Adhesin domain-containing protein</fullName>
    </recommendedName>
</protein>
<name>A0A1C0TTQ9_9GAMM</name>
<accession>A0A1C0TTQ9</accession>
<evidence type="ECO:0000313" key="2">
    <source>
        <dbReference type="EMBL" id="OCQ22692.1"/>
    </source>
</evidence>
<dbReference type="EMBL" id="MAUJ01000001">
    <property type="protein sequence ID" value="OCQ22692.1"/>
    <property type="molecule type" value="Genomic_DNA"/>
</dbReference>
<evidence type="ECO:0000313" key="3">
    <source>
        <dbReference type="Proteomes" id="UP000093366"/>
    </source>
</evidence>
<comment type="caution">
    <text evidence="2">The sequence shown here is derived from an EMBL/GenBank/DDBJ whole genome shotgun (WGS) entry which is preliminary data.</text>
</comment>
<proteinExistence type="predicted"/>
<organism evidence="2 3">
    <name type="scientific">Pseudoalteromonas luteoviolacea</name>
    <dbReference type="NCBI Taxonomy" id="43657"/>
    <lineage>
        <taxon>Bacteria</taxon>
        <taxon>Pseudomonadati</taxon>
        <taxon>Pseudomonadota</taxon>
        <taxon>Gammaproteobacteria</taxon>
        <taxon>Alteromonadales</taxon>
        <taxon>Pseudoalteromonadaceae</taxon>
        <taxon>Pseudoalteromonas</taxon>
    </lineage>
</organism>